<evidence type="ECO:0000313" key="8">
    <source>
        <dbReference type="EMBL" id="ALK85290.1"/>
    </source>
</evidence>
<dbReference type="InterPro" id="IPR047650">
    <property type="entry name" value="Transpos_IS110"/>
</dbReference>
<evidence type="ECO:0000313" key="7">
    <source>
        <dbReference type="EMBL" id="ALK84685.1"/>
    </source>
</evidence>
<evidence type="ECO:0000313" key="10">
    <source>
        <dbReference type="Proteomes" id="UP000061587"/>
    </source>
</evidence>
<proteinExistence type="predicted"/>
<dbReference type="GO" id="GO:0004803">
    <property type="term" value="F:transposase activity"/>
    <property type="evidence" value="ECO:0007669"/>
    <property type="project" value="InterPro"/>
</dbReference>
<dbReference type="GO" id="GO:0006313">
    <property type="term" value="P:DNA transposition"/>
    <property type="evidence" value="ECO:0007669"/>
    <property type="project" value="InterPro"/>
</dbReference>
<dbReference type="Proteomes" id="UP000061587">
    <property type="component" value="Chromosome"/>
</dbReference>
<feature type="domain" description="Transposase IS110-like N-terminal" evidence="1">
    <location>
        <begin position="8"/>
        <end position="151"/>
    </location>
</feature>
<dbReference type="EMBL" id="CP013020">
    <property type="protein sequence ID" value="ALK86202.1"/>
    <property type="molecule type" value="Genomic_DNA"/>
</dbReference>
<dbReference type="PATRIC" id="fig|821.40.peg.1326"/>
<dbReference type="EMBL" id="CP013020">
    <property type="protein sequence ID" value="ALK83863.1"/>
    <property type="molecule type" value="Genomic_DNA"/>
</dbReference>
<dbReference type="NCBIfam" id="NF033542">
    <property type="entry name" value="transpos_IS110"/>
    <property type="match status" value="1"/>
</dbReference>
<reference evidence="6 10" key="2">
    <citation type="journal article" date="2016" name="Genome Biol. Evol.">
        <title>Extensive mobilome-driven genome diversification in mouse gut-associated Bacteroides vulgatus mpk.</title>
        <authorList>
            <person name="Lange A."/>
            <person name="Beier S."/>
            <person name="Steimle A."/>
            <person name="Autenrieth I.B."/>
            <person name="Huson D.H."/>
            <person name="Frick J.S."/>
        </authorList>
    </citation>
    <scope>NUCLEOTIDE SEQUENCE [LARGE SCALE GENOMIC DNA]</scope>
    <source>
        <strain evidence="10">mpk</strain>
        <strain evidence="6">Mpk</strain>
    </source>
</reference>
<accession>A0A0P0L363</accession>
<dbReference type="InterPro" id="IPR002525">
    <property type="entry name" value="Transp_IS110-like_N"/>
</dbReference>
<evidence type="ECO:0000313" key="6">
    <source>
        <dbReference type="EMBL" id="ALK83863.1"/>
    </source>
</evidence>
<evidence type="ECO:0000313" key="4">
    <source>
        <dbReference type="EMBL" id="ALK83087.1"/>
    </source>
</evidence>
<dbReference type="EMBL" id="CP013020">
    <property type="protein sequence ID" value="ALK84685.1"/>
    <property type="molecule type" value="Genomic_DNA"/>
</dbReference>
<dbReference type="GO" id="GO:0003677">
    <property type="term" value="F:DNA binding"/>
    <property type="evidence" value="ECO:0007669"/>
    <property type="project" value="InterPro"/>
</dbReference>
<dbReference type="EMBL" id="CP013020">
    <property type="protein sequence ID" value="ALK85290.1"/>
    <property type="molecule type" value="Genomic_DNA"/>
</dbReference>
<evidence type="ECO:0000259" key="2">
    <source>
        <dbReference type="Pfam" id="PF02371"/>
    </source>
</evidence>
<dbReference type="EMBL" id="CP013020">
    <property type="protein sequence ID" value="ALK83722.1"/>
    <property type="molecule type" value="Genomic_DNA"/>
</dbReference>
<dbReference type="PANTHER" id="PTHR33055:SF13">
    <property type="entry name" value="TRANSPOSASE"/>
    <property type="match status" value="1"/>
</dbReference>
<reference evidence="10" key="1">
    <citation type="submission" date="2015-10" db="EMBL/GenBank/DDBJ databases">
        <title>Extensive mobilome-driven genome diversification in gut-associated Bacteroides vulgatus mpk.</title>
        <authorList>
            <person name="Beier S."/>
            <person name="Lange A."/>
            <person name="Huson D.H."/>
            <person name="Frick J.-S."/>
            <person name="Autenrieth I.B."/>
        </authorList>
    </citation>
    <scope>NUCLEOTIDE SEQUENCE [LARGE SCALE GENOMIC DNA]</scope>
    <source>
        <strain evidence="10">mpk</strain>
    </source>
</reference>
<name>A0A0P0L363_PHOVU</name>
<organism evidence="6 10">
    <name type="scientific">Phocaeicola vulgatus</name>
    <name type="common">Bacteroides vulgatus</name>
    <dbReference type="NCBI Taxonomy" id="821"/>
    <lineage>
        <taxon>Bacteria</taxon>
        <taxon>Pseudomonadati</taxon>
        <taxon>Bacteroidota</taxon>
        <taxon>Bacteroidia</taxon>
        <taxon>Bacteroidales</taxon>
        <taxon>Bacteroidaceae</taxon>
        <taxon>Phocaeicola</taxon>
    </lineage>
</organism>
<dbReference type="PANTHER" id="PTHR33055">
    <property type="entry name" value="TRANSPOSASE FOR INSERTION SEQUENCE ELEMENT IS1111A"/>
    <property type="match status" value="1"/>
</dbReference>
<evidence type="ECO:0000313" key="9">
    <source>
        <dbReference type="EMBL" id="ALK86202.1"/>
    </source>
</evidence>
<protein>
    <submittedName>
        <fullName evidence="6">Transposase</fullName>
    </submittedName>
</protein>
<dbReference type="EMBL" id="CP013020">
    <property type="protein sequence ID" value="ALK83087.1"/>
    <property type="molecule type" value="Genomic_DNA"/>
</dbReference>
<feature type="domain" description="Transposase IS116/IS110/IS902 C-terminal" evidence="2">
    <location>
        <begin position="252"/>
        <end position="330"/>
    </location>
</feature>
<dbReference type="EMBL" id="CP013020">
    <property type="protein sequence ID" value="ALK82877.1"/>
    <property type="molecule type" value="Genomic_DNA"/>
</dbReference>
<dbReference type="Pfam" id="PF02371">
    <property type="entry name" value="Transposase_20"/>
    <property type="match status" value="1"/>
</dbReference>
<evidence type="ECO:0000259" key="1">
    <source>
        <dbReference type="Pfam" id="PF01548"/>
    </source>
</evidence>
<dbReference type="InterPro" id="IPR003346">
    <property type="entry name" value="Transposase_20"/>
</dbReference>
<evidence type="ECO:0000313" key="3">
    <source>
        <dbReference type="EMBL" id="ALK82877.1"/>
    </source>
</evidence>
<sequence length="400" mass="45883">MDKDRIVAGLDVHKDTIYLCVMDNTEAVIFAKVYGTLTPDLELMCSEMVSHGVTEAAMESTSTYWVPVWNALCESMSLKLVNPYFIKQLPGRKSDVKDAQWIAECLLKNLIRGSFVPDKTVQDMRKYNRRIFDLNEDLTYNSNKQDAALQRCGFRLSNYVSRVNGKSYQKCVRAIITGITDPEELVKLIHGKTLRKYGRNIIKDAVTGDFHQADICLLKQYAELIGVIERQIEECRNALIAMCQEHFPKQFKRLQSIPGVKERAASAIIAETGADMKPFEKATNLVGWCGLKPRNDISNNKVKSNRTTHGNRFLRQILIEISWVASRTRNCFFSNFSYVQCTQRHKNKMKIQVAIARKLLVAVWHMLTKDEDFIDVYLKRLEKQAEWQNDIQALESLLVG</sequence>
<gene>
    <name evidence="3" type="ORF">BvMPK_0238</name>
    <name evidence="4" type="ORF">BvMPK_0459</name>
    <name evidence="5" type="ORF">BvMPK_1105</name>
    <name evidence="6" type="ORF">BvMPK_1254</name>
    <name evidence="7" type="ORF">BvMPK_2084</name>
    <name evidence="8" type="ORF">BvMPK_2700</name>
    <name evidence="9" type="ORF">BvMPK_3641</name>
</gene>
<dbReference type="Pfam" id="PF01548">
    <property type="entry name" value="DEDD_Tnp_IS110"/>
    <property type="match status" value="1"/>
</dbReference>
<dbReference type="AlphaFoldDB" id="A0A0P0L363"/>
<evidence type="ECO:0000313" key="5">
    <source>
        <dbReference type="EMBL" id="ALK83722.1"/>
    </source>
</evidence>